<evidence type="ECO:0000256" key="2">
    <source>
        <dbReference type="ARBA" id="ARBA00022614"/>
    </source>
</evidence>
<dbReference type="PRINTS" id="PR00019">
    <property type="entry name" value="LEURICHRPT"/>
</dbReference>
<keyword evidence="4" id="KW-1133">Transmembrane helix</keyword>
<accession>A0AA36G729</accession>
<dbReference type="PANTHER" id="PTHR45712">
    <property type="entry name" value="AGAP008170-PA"/>
    <property type="match status" value="1"/>
</dbReference>
<dbReference type="InterPro" id="IPR032675">
    <property type="entry name" value="LRR_dom_sf"/>
</dbReference>
<dbReference type="SMART" id="SM00364">
    <property type="entry name" value="LRR_BAC"/>
    <property type="match status" value="5"/>
</dbReference>
<evidence type="ECO:0000313" key="6">
    <source>
        <dbReference type="EMBL" id="CAJ0578116.1"/>
    </source>
</evidence>
<name>A0AA36G729_9BILA</name>
<feature type="domain" description="TIR" evidence="5">
    <location>
        <begin position="957"/>
        <end position="1093"/>
    </location>
</feature>
<evidence type="ECO:0000256" key="4">
    <source>
        <dbReference type="SAM" id="Phobius"/>
    </source>
</evidence>
<keyword evidence="3" id="KW-0677">Repeat</keyword>
<dbReference type="InterPro" id="IPR001611">
    <property type="entry name" value="Leu-rich_rpt"/>
</dbReference>
<protein>
    <recommendedName>
        <fullName evidence="5">TIR domain-containing protein</fullName>
    </recommendedName>
</protein>
<dbReference type="SMART" id="SM00255">
    <property type="entry name" value="TIR"/>
    <property type="match status" value="1"/>
</dbReference>
<proteinExistence type="inferred from homology"/>
<dbReference type="Pfam" id="PF13676">
    <property type="entry name" value="TIR_2"/>
    <property type="match status" value="1"/>
</dbReference>
<evidence type="ECO:0000256" key="3">
    <source>
        <dbReference type="ARBA" id="ARBA00022737"/>
    </source>
</evidence>
<dbReference type="SUPFAM" id="SSF52058">
    <property type="entry name" value="L domain-like"/>
    <property type="match status" value="3"/>
</dbReference>
<dbReference type="PANTHER" id="PTHR45712:SF22">
    <property type="entry name" value="INSULIN-LIKE GROWTH FACTOR-BINDING PROTEIN COMPLEX ACID LABILE SUBUNIT"/>
    <property type="match status" value="1"/>
</dbReference>
<keyword evidence="4" id="KW-0812">Transmembrane</keyword>
<evidence type="ECO:0000313" key="7">
    <source>
        <dbReference type="Proteomes" id="UP001177023"/>
    </source>
</evidence>
<feature type="transmembrane region" description="Helical" evidence="4">
    <location>
        <begin position="900"/>
        <end position="922"/>
    </location>
</feature>
<keyword evidence="2" id="KW-0433">Leucine-rich repeat</keyword>
<comment type="caution">
    <text evidence="6">The sequence shown here is derived from an EMBL/GenBank/DDBJ whole genome shotgun (WGS) entry which is preliminary data.</text>
</comment>
<keyword evidence="4" id="KW-0472">Membrane</keyword>
<dbReference type="InterPro" id="IPR000157">
    <property type="entry name" value="TIR_dom"/>
</dbReference>
<dbReference type="SUPFAM" id="SSF52047">
    <property type="entry name" value="RNI-like"/>
    <property type="match status" value="1"/>
</dbReference>
<keyword evidence="7" id="KW-1185">Reference proteome</keyword>
<dbReference type="InterPro" id="IPR035897">
    <property type="entry name" value="Toll_tir_struct_dom_sf"/>
</dbReference>
<dbReference type="InterPro" id="IPR050333">
    <property type="entry name" value="SLRP"/>
</dbReference>
<dbReference type="EMBL" id="CATQJA010002653">
    <property type="protein sequence ID" value="CAJ0578116.1"/>
    <property type="molecule type" value="Genomic_DNA"/>
</dbReference>
<evidence type="ECO:0000259" key="5">
    <source>
        <dbReference type="PROSITE" id="PS50104"/>
    </source>
</evidence>
<sequence length="1122" mass="125493">MPKASTLFCNFGGSGLPERVEFPSNTRTLHLVCSSRTSRQIDPGFFADIPSLHTLNVKISAVDSTFQLTENELTPLSRLEKLHISGSRLVALPSNTFASCPILCENALDRLDFTPECPSKLIIADFSGNRLKKLDAQSLAFLPSIRQLSLARGLLSSISSEAFAPLALLQQLDLEGNRLEELPALPENLVHVSLANNEFRQIPDSMAGLAKLVSLNVSRNFIEEDDTLELGTGELETVDLSYNRFHHLPAKLLNKSLGNIVNLDLSANRIGDLGTERFQKFARLQTLSLDDNQLQELRDGAFSGLVSLSELSLRNNTINAVENSAFADLSVADLDLAQNQLTEAPLALGNLRRLSRVDLSQNKISRLFMTVFNRSPSLHTVDLSHNDLHIVPGYVFSDCPRLARLDLSVNKISQIEKDALRKVPVLHFLDLSQNRLGSLGGLEEAVGLKTFNFSMNHLEILQWDQLPASLEHFYADANRITLLGAAIGSRIRSATFRENHIEQLAADQIPVTIERIDFTSNKIRSIAKDTFLGKTAVRVLNLEKNLLESIAFEAIERKEPLQTLQLHLKNNPLSCSCDMDWAKNKDEKSVEIVGKEETFCRHPIQKNRVSLSDIQSNDLLCEYEKVCEPGCICCQFGSCDCRSVCPKGCQCFRDASFSTNVVRCHGNPGNKTLSPRDLPVRATHIELSGLDLPTLRAHSFLGRQKLVHLKINGSRIREIQPLAFNTLPNLEVLDLSDNELERMTGDELQKSPNIRELYIHGNRLSDIDDSLIKKVPKIEKLSLHNNHLEDVSSALDAASALSSISLSSNPFRCDCGTRFMAQQWISDHREKVPDYARVLCVENVTRAFRENDTTTLSGHTPNLGDDLVQMSMDDFVREMNRTLCVPLDNGLFGAEPSSSMLVICLLVAVILLLLVCLCWAIVRRAQCSMDQRRYKAPSSLNCSSTTGSSPLPIPLIPNPDAFVSYAKKDEKWVEETCRELEQADYHLCLLHRDGPAYNSKVHTIQDELIAQMECSNALVLFLTRHFLENEWQTLQIKTSHQLYSKNRAKKIIAVIGDDVDTNRLDDVLGGMLRQHERLPRSDPMFWQRLRALLPSRQAYCRSSNTSSQVYSDLYGPVPSEMV</sequence>
<dbReference type="Pfam" id="PF13855">
    <property type="entry name" value="LRR_8"/>
    <property type="match status" value="4"/>
</dbReference>
<dbReference type="SMART" id="SM00369">
    <property type="entry name" value="LRR_TYP"/>
    <property type="match status" value="14"/>
</dbReference>
<dbReference type="Gene3D" id="3.40.50.10140">
    <property type="entry name" value="Toll/interleukin-1 receptor homology (TIR) domain"/>
    <property type="match status" value="1"/>
</dbReference>
<dbReference type="AlphaFoldDB" id="A0AA36G729"/>
<comment type="similarity">
    <text evidence="1">Belongs to the Toll-like receptor family.</text>
</comment>
<dbReference type="GO" id="GO:0007165">
    <property type="term" value="P:signal transduction"/>
    <property type="evidence" value="ECO:0007669"/>
    <property type="project" value="InterPro"/>
</dbReference>
<reference evidence="6" key="1">
    <citation type="submission" date="2023-06" db="EMBL/GenBank/DDBJ databases">
        <authorList>
            <person name="Delattre M."/>
        </authorList>
    </citation>
    <scope>NUCLEOTIDE SEQUENCE</scope>
    <source>
        <strain evidence="6">AF72</strain>
    </source>
</reference>
<dbReference type="SUPFAM" id="SSF52200">
    <property type="entry name" value="Toll/Interleukin receptor TIR domain"/>
    <property type="match status" value="1"/>
</dbReference>
<dbReference type="Gene3D" id="3.80.10.10">
    <property type="entry name" value="Ribonuclease Inhibitor"/>
    <property type="match status" value="7"/>
</dbReference>
<dbReference type="PROSITE" id="PS50104">
    <property type="entry name" value="TIR"/>
    <property type="match status" value="1"/>
</dbReference>
<dbReference type="PROSITE" id="PS51450">
    <property type="entry name" value="LRR"/>
    <property type="match status" value="5"/>
</dbReference>
<dbReference type="InterPro" id="IPR003591">
    <property type="entry name" value="Leu-rich_rpt_typical-subtyp"/>
</dbReference>
<evidence type="ECO:0000256" key="1">
    <source>
        <dbReference type="ARBA" id="ARBA00009634"/>
    </source>
</evidence>
<feature type="non-terminal residue" evidence="6">
    <location>
        <position position="1122"/>
    </location>
</feature>
<gene>
    <name evidence="6" type="ORF">MSPICULIGERA_LOCUS16379</name>
</gene>
<organism evidence="6 7">
    <name type="scientific">Mesorhabditis spiculigera</name>
    <dbReference type="NCBI Taxonomy" id="96644"/>
    <lineage>
        <taxon>Eukaryota</taxon>
        <taxon>Metazoa</taxon>
        <taxon>Ecdysozoa</taxon>
        <taxon>Nematoda</taxon>
        <taxon>Chromadorea</taxon>
        <taxon>Rhabditida</taxon>
        <taxon>Rhabditina</taxon>
        <taxon>Rhabditomorpha</taxon>
        <taxon>Rhabditoidea</taxon>
        <taxon>Rhabditidae</taxon>
        <taxon>Mesorhabditinae</taxon>
        <taxon>Mesorhabditis</taxon>
    </lineage>
</organism>
<dbReference type="Proteomes" id="UP001177023">
    <property type="component" value="Unassembled WGS sequence"/>
</dbReference>